<name>A0A9W7A3E9_9STRA</name>
<organism evidence="1 2">
    <name type="scientific">Triparma retinervis</name>
    <dbReference type="NCBI Taxonomy" id="2557542"/>
    <lineage>
        <taxon>Eukaryota</taxon>
        <taxon>Sar</taxon>
        <taxon>Stramenopiles</taxon>
        <taxon>Ochrophyta</taxon>
        <taxon>Bolidophyceae</taxon>
        <taxon>Parmales</taxon>
        <taxon>Triparmaceae</taxon>
        <taxon>Triparma</taxon>
    </lineage>
</organism>
<protein>
    <submittedName>
        <fullName evidence="1">Uncharacterized protein</fullName>
    </submittedName>
</protein>
<comment type="caution">
    <text evidence="1">The sequence shown here is derived from an EMBL/GenBank/DDBJ whole genome shotgun (WGS) entry which is preliminary data.</text>
</comment>
<keyword evidence="2" id="KW-1185">Reference proteome</keyword>
<accession>A0A9W7A3E9</accession>
<dbReference type="OrthoDB" id="41870at2759"/>
<dbReference type="Pfam" id="PF07692">
    <property type="entry name" value="Fea1"/>
    <property type="match status" value="1"/>
</dbReference>
<dbReference type="Proteomes" id="UP001165082">
    <property type="component" value="Unassembled WGS sequence"/>
</dbReference>
<evidence type="ECO:0000313" key="2">
    <source>
        <dbReference type="Proteomes" id="UP001165082"/>
    </source>
</evidence>
<dbReference type="EMBL" id="BRXZ01002457">
    <property type="protein sequence ID" value="GMH62385.1"/>
    <property type="molecule type" value="Genomic_DNA"/>
</dbReference>
<feature type="non-terminal residue" evidence="1">
    <location>
        <position position="1"/>
    </location>
</feature>
<sequence>LTAYATQFVPDTMLSLKSMALSLSPPDPADPAWIFGSGSLCAVELDDEENYGSKLPDKAPGDEGSFKNSANACQFVNAGWLPFSAPPKFRENMWPLDVSLDDFVTTSISSSFSSCSSSPSPSCVSDASKISVASMLSVVRYYTEGLSSLASFSCSNGGSLHGLDPFQGFTKAGQAASYLLDVAAALAGGEAVQKTFPKSAGSDVVEGWDDISLAGFVDFAANRWTVATIPSAEMLGSLAEIKGLVTDNNCGFGFPEVSHSLVGSHDAGGHLRRLHGHSDPDSDFVSHPDLSGPSAAAYVAEKVADYGKQADVAHARAVLGFLINPGGTGRQELLKLLEAFGSLLGVKSVQTAELLTAVALTNYQEQNFPLTLPLTNGELKDRTKIVMKTLIYLKVQDCDSEIGVFSGISPPMDCKSMGYQSEWGGNISNDDPSFWFGNVLSPGYTADKTKTGDETQVYAPLTNVLSHSNLLVDVILSKRHLESFSFYHSSMINLNGMFSQKAAEVKTGGPKMRSVQGQSISNTKCSLVSGSCTGDAVYFERSSSTPPTNMVETNYHPSWYGGSIAFDAFPPSPAQSSYMHRTSTFASATGNGRAEAMSKLTSYMIINTYVISELYDQLGDCLAGDRGLDSFAAVDEAVGFALGRGMVADNLGALLAPGGTILDNYDFRQGYTGSVCGLQNKYQGRFPNLRPFCNEFLGKANEIKAMVEIGPNCGVGTVAAPNKANLRAFKDHIHKVESLLATPMVAGALYYIGNLDAAFKGTGASASDWQEYLAEGNAFAKPLLGKISRCDGFAAESIAMGLNFETDLQTAMDNFNKAGGQTGLMNTLLNNLPCLGLVCDDLFVDDDARYTNAPIAKIAKDLCYDTLNTDLPLELEDGEKGYIVAEQYNVGFIEGKLETEQVEQRCRMNIDIKEMNKAILDGDRAEADNIYENGKFSRSGATTFRTLRGLGLKVPDQSTVYTFNQQIAVLGQGWADEWKTYLWDVSGFCSDLSTPLAKEGCAAVMSDAMIEDFVIPYASYEFGDCVYDCASGELFNNVGNVKACDEGVCFWAGADQAPTEGGSKSGYSLAEDGVQEFGYIPGSAFVLQQANGMNAMTLGDAVYNQGQSMVNSMFMSNALKAQSSSKNEECTKFPGKVKNTYDVTSNLPKKLNLAERNVQGSLTLVHISQMLYRLSQFLVARSQDVPLTELKYIALMAQSSALPVAAKLKFCDYNKGFPAIKSLVLGQNSIPALDTKQSQLSKGVFLTADQILGGGTYDEMKANFDKIVNSITANYQCLGFTLCQDLASLLVPPAGVSKEQKERAYGGALAYDTLISTCSSYPNPRSSTVLGSQEQESYFSGVSLTGPVEPPPQMPFIDFTFTSNVWQHLHVDLDLAFVSLFITLVKGSDADLVTSNSGGFFTSKNIYYTGYNSYVDNCELPQISLPQSAETSLDPKCSFAPRTVGSETFFDPAEGGTAMRTLDKLNVGWKSDGSFDFSLSSNSVNFWKEKMGWLTGKFWVSKMLEGAWDATNKNGFNYATAGVSIGARNELLKKVTSYSLVSTYGVREFKAAYNDFCTGTPDFAKAMKHFDEGVAFLTGSLMYNANLADYKDFGNGIYGLYMKRKKYFDDVRAPAYDVLAGLFHTGQSLISLQDPSQCDAYATLLEILEIQVLSPQVQAVTQYLYSNGKLYGGESFGGRRLSTGDMPEELGELYGFAASVIPQVHACSSIAGDYLYDCIDIFMGPDKTYMEGGWQNCIGALESQYSCMGVTYDQIGKLKTEIVRGGTEEDTWVPGSYGTAFGASFLGDGEGGGGGAGGKFTFSIFATVTAAIVATLAIV</sequence>
<reference evidence="1" key="1">
    <citation type="submission" date="2022-07" db="EMBL/GenBank/DDBJ databases">
        <title>Genome analysis of Parmales, a sister group of diatoms, reveals the evolutionary specialization of diatoms from phago-mixotrophs to photoautotrophs.</title>
        <authorList>
            <person name="Ban H."/>
            <person name="Sato S."/>
            <person name="Yoshikawa S."/>
            <person name="Kazumasa Y."/>
            <person name="Nakamura Y."/>
            <person name="Ichinomiya M."/>
            <person name="Saitoh K."/>
            <person name="Sato N."/>
            <person name="Blanc-Mathieu R."/>
            <person name="Endo H."/>
            <person name="Kuwata A."/>
            <person name="Ogata H."/>
        </authorList>
    </citation>
    <scope>NUCLEOTIDE SEQUENCE</scope>
</reference>
<proteinExistence type="predicted"/>
<gene>
    <name evidence="1" type="ORF">TrRE_jg10083</name>
</gene>
<evidence type="ECO:0000313" key="1">
    <source>
        <dbReference type="EMBL" id="GMH62385.1"/>
    </source>
</evidence>
<dbReference type="InterPro" id="IPR011643">
    <property type="entry name" value="HCR1"/>
</dbReference>